<dbReference type="SUPFAM" id="SSF161098">
    <property type="entry name" value="MetI-like"/>
    <property type="match status" value="1"/>
</dbReference>
<sequence length="321" mass="36320">MGKYILRRLFQQIPILIGVSILLFAIFQLAPGSPLASFYMDPSMTSEQMEQLEEAYGLNRPVHLQYVDYMRGVVVGNLGTSFQLRQPVSTLIGERMWTTFYISFVSLFISLMIAIPIGVISATKQYSIFDYAGTIFALMGVSIPIFFFALLLIKQFGIDLRWFPISGMRTPAADFSFPHNMFDLLKHSVLPLTVLGLTQAGRFMRYTRSSMLEVIRQDYIRTARAKGLNEKVVIYKHALRNALIPVVTLLGASLPILFSGALLIEIVFVWPGMGRLQYNSVLHRDYPLMMGINLFLGVLTLMGNLVADISYAFIDPRIRYD</sequence>
<feature type="transmembrane region" description="Helical" evidence="7">
    <location>
        <begin position="243"/>
        <end position="270"/>
    </location>
</feature>
<feature type="transmembrane region" description="Helical" evidence="7">
    <location>
        <begin position="12"/>
        <end position="30"/>
    </location>
</feature>
<dbReference type="Pfam" id="PF19300">
    <property type="entry name" value="BPD_transp_1_N"/>
    <property type="match status" value="1"/>
</dbReference>
<comment type="similarity">
    <text evidence="7">Belongs to the binding-protein-dependent transport system permease family.</text>
</comment>
<evidence type="ECO:0000256" key="4">
    <source>
        <dbReference type="ARBA" id="ARBA00022692"/>
    </source>
</evidence>
<dbReference type="AlphaFoldDB" id="A6TS96"/>
<evidence type="ECO:0000256" key="5">
    <source>
        <dbReference type="ARBA" id="ARBA00022989"/>
    </source>
</evidence>
<evidence type="ECO:0000259" key="8">
    <source>
        <dbReference type="PROSITE" id="PS50928"/>
    </source>
</evidence>
<keyword evidence="6 7" id="KW-0472">Membrane</keyword>
<dbReference type="STRING" id="293826.Amet_2914"/>
<dbReference type="InterPro" id="IPR000515">
    <property type="entry name" value="MetI-like"/>
</dbReference>
<name>A6TS96_ALKMQ</name>
<accession>A6TS96</accession>
<dbReference type="Proteomes" id="UP000001572">
    <property type="component" value="Chromosome"/>
</dbReference>
<evidence type="ECO:0000313" key="9">
    <source>
        <dbReference type="EMBL" id="ABR49064.1"/>
    </source>
</evidence>
<dbReference type="PROSITE" id="PS50928">
    <property type="entry name" value="ABC_TM1"/>
    <property type="match status" value="1"/>
</dbReference>
<keyword evidence="5 7" id="KW-1133">Transmembrane helix</keyword>
<dbReference type="CDD" id="cd06261">
    <property type="entry name" value="TM_PBP2"/>
    <property type="match status" value="1"/>
</dbReference>
<keyword evidence="2 7" id="KW-0813">Transport</keyword>
<evidence type="ECO:0000313" key="10">
    <source>
        <dbReference type="Proteomes" id="UP000001572"/>
    </source>
</evidence>
<feature type="transmembrane region" description="Helical" evidence="7">
    <location>
        <begin position="131"/>
        <end position="153"/>
    </location>
</feature>
<dbReference type="KEGG" id="amt:Amet_2914"/>
<dbReference type="InterPro" id="IPR035906">
    <property type="entry name" value="MetI-like_sf"/>
</dbReference>
<dbReference type="PANTHER" id="PTHR30465">
    <property type="entry name" value="INNER MEMBRANE ABC TRANSPORTER"/>
    <property type="match status" value="1"/>
</dbReference>
<comment type="subcellular location">
    <subcellularLocation>
        <location evidence="1 7">Cell membrane</location>
        <topology evidence="1 7">Multi-pass membrane protein</topology>
    </subcellularLocation>
</comment>
<evidence type="ECO:0000256" key="7">
    <source>
        <dbReference type="RuleBase" id="RU363032"/>
    </source>
</evidence>
<dbReference type="EMBL" id="CP000724">
    <property type="protein sequence ID" value="ABR49064.1"/>
    <property type="molecule type" value="Genomic_DNA"/>
</dbReference>
<dbReference type="PANTHER" id="PTHR30465:SF0">
    <property type="entry name" value="OLIGOPEPTIDE TRANSPORT SYSTEM PERMEASE PROTEIN APPB"/>
    <property type="match status" value="1"/>
</dbReference>
<proteinExistence type="inferred from homology"/>
<feature type="transmembrane region" description="Helical" evidence="7">
    <location>
        <begin position="290"/>
        <end position="314"/>
    </location>
</feature>
<dbReference type="InterPro" id="IPR045621">
    <property type="entry name" value="BPD_transp_1_N"/>
</dbReference>
<feature type="transmembrane region" description="Helical" evidence="7">
    <location>
        <begin position="100"/>
        <end position="119"/>
    </location>
</feature>
<dbReference type="RefSeq" id="WP_012064032.1">
    <property type="nucleotide sequence ID" value="NC_009633.1"/>
</dbReference>
<dbReference type="GO" id="GO:0005886">
    <property type="term" value="C:plasma membrane"/>
    <property type="evidence" value="ECO:0007669"/>
    <property type="project" value="UniProtKB-SubCell"/>
</dbReference>
<evidence type="ECO:0000256" key="2">
    <source>
        <dbReference type="ARBA" id="ARBA00022448"/>
    </source>
</evidence>
<gene>
    <name evidence="9" type="ordered locus">Amet_2914</name>
</gene>
<dbReference type="Gene3D" id="1.10.3720.10">
    <property type="entry name" value="MetI-like"/>
    <property type="match status" value="1"/>
</dbReference>
<dbReference type="OrthoDB" id="9773221at2"/>
<keyword evidence="3" id="KW-1003">Cell membrane</keyword>
<dbReference type="HOGENOM" id="CLU_036879_0_0_9"/>
<evidence type="ECO:0000256" key="6">
    <source>
        <dbReference type="ARBA" id="ARBA00023136"/>
    </source>
</evidence>
<evidence type="ECO:0000256" key="3">
    <source>
        <dbReference type="ARBA" id="ARBA00022475"/>
    </source>
</evidence>
<protein>
    <submittedName>
        <fullName evidence="9">Binding-protein-dependent transport systems inner membrane component</fullName>
    </submittedName>
</protein>
<evidence type="ECO:0000256" key="1">
    <source>
        <dbReference type="ARBA" id="ARBA00004651"/>
    </source>
</evidence>
<dbReference type="Pfam" id="PF00528">
    <property type="entry name" value="BPD_transp_1"/>
    <property type="match status" value="1"/>
</dbReference>
<reference evidence="10" key="1">
    <citation type="journal article" date="2016" name="Genome Announc.">
        <title>Complete genome sequence of Alkaliphilus metalliredigens strain QYMF, an alkaliphilic and metal-reducing bacterium isolated from borax-contaminated leachate ponds.</title>
        <authorList>
            <person name="Hwang C."/>
            <person name="Copeland A."/>
            <person name="Lucas S."/>
            <person name="Lapidus A."/>
            <person name="Barry K."/>
            <person name="Detter J.C."/>
            <person name="Glavina Del Rio T."/>
            <person name="Hammon N."/>
            <person name="Israni S."/>
            <person name="Dalin E."/>
            <person name="Tice H."/>
            <person name="Pitluck S."/>
            <person name="Chertkov O."/>
            <person name="Brettin T."/>
            <person name="Bruce D."/>
            <person name="Han C."/>
            <person name="Schmutz J."/>
            <person name="Larimer F."/>
            <person name="Land M.L."/>
            <person name="Hauser L."/>
            <person name="Kyrpides N."/>
            <person name="Mikhailova N."/>
            <person name="Ye Q."/>
            <person name="Zhou J."/>
            <person name="Richardson P."/>
            <person name="Fields M.W."/>
        </authorList>
    </citation>
    <scope>NUCLEOTIDE SEQUENCE [LARGE SCALE GENOMIC DNA]</scope>
    <source>
        <strain evidence="10">QYMF</strain>
    </source>
</reference>
<dbReference type="GO" id="GO:0055085">
    <property type="term" value="P:transmembrane transport"/>
    <property type="evidence" value="ECO:0007669"/>
    <property type="project" value="InterPro"/>
</dbReference>
<keyword evidence="10" id="KW-1185">Reference proteome</keyword>
<dbReference type="eggNOG" id="COG0601">
    <property type="taxonomic scope" value="Bacteria"/>
</dbReference>
<keyword evidence="4 7" id="KW-0812">Transmembrane</keyword>
<organism evidence="9 10">
    <name type="scientific">Alkaliphilus metalliredigens (strain QYMF)</name>
    <dbReference type="NCBI Taxonomy" id="293826"/>
    <lineage>
        <taxon>Bacteria</taxon>
        <taxon>Bacillati</taxon>
        <taxon>Bacillota</taxon>
        <taxon>Clostridia</taxon>
        <taxon>Peptostreptococcales</taxon>
        <taxon>Natronincolaceae</taxon>
        <taxon>Alkaliphilus</taxon>
    </lineage>
</organism>
<feature type="domain" description="ABC transmembrane type-1" evidence="8">
    <location>
        <begin position="96"/>
        <end position="307"/>
    </location>
</feature>